<dbReference type="EnsemblPlants" id="PGSC0003DMT400032070">
    <property type="protein sequence ID" value="PGSC0003DMT400032070"/>
    <property type="gene ID" value="PGSC0003DMG400012309"/>
</dbReference>
<evidence type="ECO:0000256" key="1">
    <source>
        <dbReference type="SAM" id="SignalP"/>
    </source>
</evidence>
<organism evidence="2 3">
    <name type="scientific">Solanum tuberosum</name>
    <name type="common">Potato</name>
    <dbReference type="NCBI Taxonomy" id="4113"/>
    <lineage>
        <taxon>Eukaryota</taxon>
        <taxon>Viridiplantae</taxon>
        <taxon>Streptophyta</taxon>
        <taxon>Embryophyta</taxon>
        <taxon>Tracheophyta</taxon>
        <taxon>Spermatophyta</taxon>
        <taxon>Magnoliopsida</taxon>
        <taxon>eudicotyledons</taxon>
        <taxon>Gunneridae</taxon>
        <taxon>Pentapetalae</taxon>
        <taxon>asterids</taxon>
        <taxon>lamiids</taxon>
        <taxon>Solanales</taxon>
        <taxon>Solanaceae</taxon>
        <taxon>Solanoideae</taxon>
        <taxon>Solaneae</taxon>
        <taxon>Solanum</taxon>
    </lineage>
</organism>
<protein>
    <submittedName>
        <fullName evidence="2">Beta 1,3-glycosyltransferase I</fullName>
    </submittedName>
</protein>
<reference evidence="2" key="2">
    <citation type="submission" date="2015-06" db="UniProtKB">
        <authorList>
            <consortium name="EnsemblPlants"/>
        </authorList>
    </citation>
    <scope>IDENTIFICATION</scope>
    <source>
        <strain evidence="2">DM1-3 516 R44</strain>
    </source>
</reference>
<evidence type="ECO:0000313" key="3">
    <source>
        <dbReference type="Proteomes" id="UP000011115"/>
    </source>
</evidence>
<proteinExistence type="predicted"/>
<sequence>MAIVKCLLFCLPPLCRSILRSYAHDDVSAGSWFIGLDVKYVDEGKFCCSSWSSGSVCAAA</sequence>
<dbReference type="Gramene" id="PGSC0003DMT400032070">
    <property type="protein sequence ID" value="PGSC0003DMT400032070"/>
    <property type="gene ID" value="PGSC0003DMG400012309"/>
</dbReference>
<evidence type="ECO:0000313" key="2">
    <source>
        <dbReference type="EnsemblPlants" id="PGSC0003DMT400032070"/>
    </source>
</evidence>
<dbReference type="Proteomes" id="UP000011115">
    <property type="component" value="Unassembled WGS sequence"/>
</dbReference>
<reference evidence="3" key="1">
    <citation type="journal article" date="2011" name="Nature">
        <title>Genome sequence and analysis of the tuber crop potato.</title>
        <authorList>
            <consortium name="The Potato Genome Sequencing Consortium"/>
        </authorList>
    </citation>
    <scope>NUCLEOTIDE SEQUENCE [LARGE SCALE GENOMIC DNA]</scope>
    <source>
        <strain evidence="3">cv. DM1-3 516 R44</strain>
    </source>
</reference>
<dbReference type="UniPathway" id="UPA00378"/>
<feature type="signal peptide" evidence="1">
    <location>
        <begin position="1"/>
        <end position="17"/>
    </location>
</feature>
<gene>
    <name evidence="2" type="primary">LOC102600323</name>
</gene>
<keyword evidence="3" id="KW-1185">Reference proteome</keyword>
<dbReference type="ExpressionAtlas" id="M1AWT3">
    <property type="expression patterns" value="baseline"/>
</dbReference>
<dbReference type="AlphaFoldDB" id="M1AWT3"/>
<dbReference type="HOGENOM" id="CLU_2946272_0_0_1"/>
<name>M1AWT3_SOLTU</name>
<feature type="chain" id="PRO_5004011932" evidence="1">
    <location>
        <begin position="18"/>
        <end position="60"/>
    </location>
</feature>
<accession>M1AWT3</accession>
<keyword evidence="1" id="KW-0732">Signal</keyword>